<keyword evidence="8" id="KW-0560">Oxidoreductase</keyword>
<keyword evidence="10 11" id="KW-0472">Membrane</keyword>
<dbReference type="RefSeq" id="XP_003031696.1">
    <property type="nucleotide sequence ID" value="XM_003031650.1"/>
</dbReference>
<proteinExistence type="inferred from homology"/>
<dbReference type="Pfam" id="PF02544">
    <property type="entry name" value="Steroid_dh"/>
    <property type="match status" value="1"/>
</dbReference>
<organism evidence="15">
    <name type="scientific">Schizophyllum commune (strain H4-8 / FGSC 9210)</name>
    <name type="common">Split gill fungus</name>
    <dbReference type="NCBI Taxonomy" id="578458"/>
    <lineage>
        <taxon>Eukaryota</taxon>
        <taxon>Fungi</taxon>
        <taxon>Dikarya</taxon>
        <taxon>Basidiomycota</taxon>
        <taxon>Agaricomycotina</taxon>
        <taxon>Agaricomycetes</taxon>
        <taxon>Agaricomycetidae</taxon>
        <taxon>Agaricales</taxon>
        <taxon>Schizophyllaceae</taxon>
        <taxon>Schizophyllum</taxon>
    </lineage>
</organism>
<dbReference type="PANTHER" id="PTHR10556">
    <property type="entry name" value="3-OXO-5-ALPHA-STEROID 4-DEHYDROGENASE"/>
    <property type="match status" value="1"/>
</dbReference>
<feature type="domain" description="TECR-like N-terminal" evidence="13">
    <location>
        <begin position="25"/>
        <end position="74"/>
    </location>
</feature>
<keyword evidence="7 11" id="KW-1133">Transmembrane helix</keyword>
<protein>
    <submittedName>
        <fullName evidence="14">Uncharacterized protein</fullName>
    </submittedName>
</protein>
<feature type="domain" description="3-oxo-5-alpha-steroid 4-dehydrogenase C-terminal" evidence="12">
    <location>
        <begin position="154"/>
        <end position="310"/>
    </location>
</feature>
<evidence type="ECO:0000256" key="9">
    <source>
        <dbReference type="ARBA" id="ARBA00023098"/>
    </source>
</evidence>
<evidence type="ECO:0000259" key="13">
    <source>
        <dbReference type="Pfam" id="PF21696"/>
    </source>
</evidence>
<dbReference type="STRING" id="578458.D8Q4H4"/>
<comment type="subcellular location">
    <subcellularLocation>
        <location evidence="2">Endoplasmic reticulum</location>
    </subcellularLocation>
    <subcellularLocation>
        <location evidence="1">Membrane</location>
        <topology evidence="1">Multi-pass membrane protein</topology>
    </subcellularLocation>
</comment>
<dbReference type="GO" id="GO:0016020">
    <property type="term" value="C:membrane"/>
    <property type="evidence" value="ECO:0007669"/>
    <property type="project" value="UniProtKB-SubCell"/>
</dbReference>
<evidence type="ECO:0000313" key="15">
    <source>
        <dbReference type="Proteomes" id="UP000007431"/>
    </source>
</evidence>
<dbReference type="KEGG" id="scm:SCHCO_02626626"/>
<keyword evidence="9" id="KW-0443">Lipid metabolism</keyword>
<dbReference type="InterPro" id="IPR001104">
    <property type="entry name" value="3-oxo-5_a-steroid_4-DH_C"/>
</dbReference>
<dbReference type="InterPro" id="IPR049127">
    <property type="entry name" value="TECR-like_N"/>
</dbReference>
<dbReference type="InterPro" id="IPR039357">
    <property type="entry name" value="SRD5A/TECR"/>
</dbReference>
<dbReference type="VEuPathDB" id="FungiDB:SCHCODRAFT_02626626"/>
<comment type="similarity">
    <text evidence="3">Belongs to the steroid 5-alpha reductase family.</text>
</comment>
<dbReference type="OrthoDB" id="540503at2759"/>
<dbReference type="Gene3D" id="3.10.20.90">
    <property type="entry name" value="Phosphatidylinositol 3-kinase Catalytic Subunit, Chain A, domain 1"/>
    <property type="match status" value="1"/>
</dbReference>
<evidence type="ECO:0000256" key="1">
    <source>
        <dbReference type="ARBA" id="ARBA00004141"/>
    </source>
</evidence>
<dbReference type="PROSITE" id="PS50244">
    <property type="entry name" value="S5A_REDUCTASE"/>
    <property type="match status" value="1"/>
</dbReference>
<keyword evidence="15" id="KW-1185">Reference proteome</keyword>
<feature type="transmembrane region" description="Helical" evidence="11">
    <location>
        <begin position="92"/>
        <end position="111"/>
    </location>
</feature>
<name>D8Q4H4_SCHCM</name>
<evidence type="ECO:0000256" key="2">
    <source>
        <dbReference type="ARBA" id="ARBA00004240"/>
    </source>
</evidence>
<evidence type="ECO:0000256" key="4">
    <source>
        <dbReference type="ARBA" id="ARBA00022516"/>
    </source>
</evidence>
<dbReference type="Pfam" id="PF21696">
    <property type="entry name" value="TECR_N"/>
    <property type="match status" value="1"/>
</dbReference>
<sequence length="310" mass="34332">MVSVTVNAAGRPPAFARGFPITVEVPNDGKVADIKAAIHAKFPKYYSTRQKLSVPSDKKALADDAPVKELFSGASQGELVVKDLGPQISWRTVFLIEYVGPLLIHPLFYFYPGVFYGQDVKHSAMQTYAFALIMGHFIKRELETLFVHRFSHATMPFFNVFKNSGHYHLLSGLLLAFDLYRPGYSAPAVAGTLLDDPTFLKACAGLVIAFELLNLNAHLVLRSLRPAGTTKRGIPYGFGFGLVSCPNYLFETLAWTTITVMTGGSLASILFLVVATVQMAIWALKKHNQYKKEFGKAYPRGRKAMFPFIL</sequence>
<gene>
    <name evidence="14" type="ORF">SCHCODRAFT_67919</name>
</gene>
<dbReference type="FunCoup" id="D8Q4H4">
    <property type="interactions" value="74"/>
</dbReference>
<dbReference type="AlphaFoldDB" id="D8Q4H4"/>
<reference evidence="14 15" key="1">
    <citation type="journal article" date="2010" name="Nat. Biotechnol.">
        <title>Genome sequence of the model mushroom Schizophyllum commune.</title>
        <authorList>
            <person name="Ohm R.A."/>
            <person name="de Jong J.F."/>
            <person name="Lugones L.G."/>
            <person name="Aerts A."/>
            <person name="Kothe E."/>
            <person name="Stajich J.E."/>
            <person name="de Vries R.P."/>
            <person name="Record E."/>
            <person name="Levasseur A."/>
            <person name="Baker S.E."/>
            <person name="Bartholomew K.A."/>
            <person name="Coutinho P.M."/>
            <person name="Erdmann S."/>
            <person name="Fowler T.J."/>
            <person name="Gathman A.C."/>
            <person name="Lombard V."/>
            <person name="Henrissat B."/>
            <person name="Knabe N."/>
            <person name="Kuees U."/>
            <person name="Lilly W.W."/>
            <person name="Lindquist E."/>
            <person name="Lucas S."/>
            <person name="Magnuson J.K."/>
            <person name="Piumi F."/>
            <person name="Raudaskoski M."/>
            <person name="Salamov A."/>
            <person name="Schmutz J."/>
            <person name="Schwarze F.W.M.R."/>
            <person name="vanKuyk P.A."/>
            <person name="Horton J.S."/>
            <person name="Grigoriev I.V."/>
            <person name="Woesten H.A.B."/>
        </authorList>
    </citation>
    <scope>NUCLEOTIDE SEQUENCE [LARGE SCALE GENOMIC DNA]</scope>
    <source>
        <strain evidence="15">H4-8 / FGSC 9210</strain>
    </source>
</reference>
<dbReference type="OMA" id="ATMPIFN"/>
<accession>D8Q4H4</accession>
<keyword evidence="4" id="KW-0444">Lipid biosynthesis</keyword>
<evidence type="ECO:0000256" key="11">
    <source>
        <dbReference type="SAM" id="Phobius"/>
    </source>
</evidence>
<dbReference type="eggNOG" id="KOG1639">
    <property type="taxonomic scope" value="Eukaryota"/>
</dbReference>
<dbReference type="Proteomes" id="UP000007431">
    <property type="component" value="Unassembled WGS sequence"/>
</dbReference>
<keyword evidence="5 11" id="KW-0812">Transmembrane</keyword>
<evidence type="ECO:0000256" key="3">
    <source>
        <dbReference type="ARBA" id="ARBA00007742"/>
    </source>
</evidence>
<evidence type="ECO:0000259" key="12">
    <source>
        <dbReference type="Pfam" id="PF02544"/>
    </source>
</evidence>
<evidence type="ECO:0000256" key="6">
    <source>
        <dbReference type="ARBA" id="ARBA00022824"/>
    </source>
</evidence>
<keyword evidence="6" id="KW-0256">Endoplasmic reticulum</keyword>
<dbReference type="PANTHER" id="PTHR10556:SF28">
    <property type="entry name" value="VERY-LONG-CHAIN ENOYL-COA REDUCTASE"/>
    <property type="match status" value="1"/>
</dbReference>
<evidence type="ECO:0000256" key="10">
    <source>
        <dbReference type="ARBA" id="ARBA00023136"/>
    </source>
</evidence>
<dbReference type="GO" id="GO:0016627">
    <property type="term" value="F:oxidoreductase activity, acting on the CH-CH group of donors"/>
    <property type="evidence" value="ECO:0007669"/>
    <property type="project" value="InterPro"/>
</dbReference>
<evidence type="ECO:0000256" key="8">
    <source>
        <dbReference type="ARBA" id="ARBA00023002"/>
    </source>
</evidence>
<feature type="transmembrane region" description="Helical" evidence="11">
    <location>
        <begin position="233"/>
        <end position="250"/>
    </location>
</feature>
<dbReference type="GO" id="GO:0005783">
    <property type="term" value="C:endoplasmic reticulum"/>
    <property type="evidence" value="ECO:0007669"/>
    <property type="project" value="UniProtKB-SubCell"/>
</dbReference>
<dbReference type="EMBL" id="GL377306">
    <property type="protein sequence ID" value="EFI96793.1"/>
    <property type="molecule type" value="Genomic_DNA"/>
</dbReference>
<dbReference type="InParanoid" id="D8Q4H4"/>
<dbReference type="GeneID" id="9589626"/>
<dbReference type="Gene3D" id="1.20.120.1630">
    <property type="match status" value="1"/>
</dbReference>
<evidence type="ECO:0000313" key="14">
    <source>
        <dbReference type="EMBL" id="EFI96793.1"/>
    </source>
</evidence>
<feature type="transmembrane region" description="Helical" evidence="11">
    <location>
        <begin position="262"/>
        <end position="284"/>
    </location>
</feature>
<evidence type="ECO:0000256" key="7">
    <source>
        <dbReference type="ARBA" id="ARBA00022989"/>
    </source>
</evidence>
<dbReference type="GO" id="GO:0042761">
    <property type="term" value="P:very long-chain fatty acid biosynthetic process"/>
    <property type="evidence" value="ECO:0007669"/>
    <property type="project" value="TreeGrafter"/>
</dbReference>
<evidence type="ECO:0000256" key="5">
    <source>
        <dbReference type="ARBA" id="ARBA00022692"/>
    </source>
</evidence>
<dbReference type="HOGENOM" id="CLU_059260_0_0_1"/>
<feature type="transmembrane region" description="Helical" evidence="11">
    <location>
        <begin position="199"/>
        <end position="221"/>
    </location>
</feature>